<dbReference type="FunFam" id="1.25.40.10:FF:001093">
    <property type="entry name" value="Pentatricopeptide repeat-containing protein At2g34400"/>
    <property type="match status" value="1"/>
</dbReference>
<comment type="caution">
    <text evidence="4">The sequence shown here is derived from an EMBL/GenBank/DDBJ whole genome shotgun (WGS) entry which is preliminary data.</text>
</comment>
<keyword evidence="2" id="KW-0677">Repeat</keyword>
<protein>
    <recommendedName>
        <fullName evidence="8">Pentatricopeptide repeat-containing protein</fullName>
    </recommendedName>
</protein>
<evidence type="ECO:0000256" key="2">
    <source>
        <dbReference type="ARBA" id="ARBA00022737"/>
    </source>
</evidence>
<dbReference type="Proteomes" id="UP000525078">
    <property type="component" value="Unassembled WGS sequence"/>
</dbReference>
<gene>
    <name evidence="4" type="ORF">F8388_010919</name>
    <name evidence="5" type="ORF">G4B88_020771</name>
</gene>
<name>A0A7J6EE10_CANSA</name>
<evidence type="ECO:0000256" key="3">
    <source>
        <dbReference type="PROSITE-ProRule" id="PRU00708"/>
    </source>
</evidence>
<dbReference type="GO" id="GO:0003723">
    <property type="term" value="F:RNA binding"/>
    <property type="evidence" value="ECO:0007669"/>
    <property type="project" value="InterPro"/>
</dbReference>
<evidence type="ECO:0000313" key="5">
    <source>
        <dbReference type="EMBL" id="KAF4396134.1"/>
    </source>
</evidence>
<dbReference type="Gene3D" id="1.25.40.10">
    <property type="entry name" value="Tetratricopeptide repeat domain"/>
    <property type="match status" value="6"/>
</dbReference>
<keyword evidence="7" id="KW-1185">Reference proteome</keyword>
<dbReference type="EMBL" id="JAATIP010000249">
    <property type="protein sequence ID" value="KAF4356697.1"/>
    <property type="molecule type" value="Genomic_DNA"/>
</dbReference>
<feature type="repeat" description="PPR" evidence="3">
    <location>
        <begin position="95"/>
        <end position="129"/>
    </location>
</feature>
<feature type="repeat" description="PPR" evidence="3">
    <location>
        <begin position="532"/>
        <end position="566"/>
    </location>
</feature>
<dbReference type="NCBIfam" id="TIGR00756">
    <property type="entry name" value="PPR"/>
    <property type="match status" value="4"/>
</dbReference>
<evidence type="ECO:0000313" key="4">
    <source>
        <dbReference type="EMBL" id="KAF4356697.1"/>
    </source>
</evidence>
<accession>A0A7J6EE10</accession>
<dbReference type="InterPro" id="IPR002885">
    <property type="entry name" value="PPR_rpt"/>
</dbReference>
<dbReference type="AlphaFoldDB" id="A0A7J6EE10"/>
<dbReference type="InterPro" id="IPR046848">
    <property type="entry name" value="E_motif"/>
</dbReference>
<dbReference type="EMBL" id="JAATIQ010000037">
    <property type="protein sequence ID" value="KAF4396134.1"/>
    <property type="molecule type" value="Genomic_DNA"/>
</dbReference>
<dbReference type="InterPro" id="IPR046849">
    <property type="entry name" value="E2_motif"/>
</dbReference>
<feature type="repeat" description="PPR" evidence="3">
    <location>
        <begin position="227"/>
        <end position="261"/>
    </location>
</feature>
<feature type="repeat" description="PPR" evidence="3">
    <location>
        <begin position="328"/>
        <end position="362"/>
    </location>
</feature>
<dbReference type="InterPro" id="IPR046960">
    <property type="entry name" value="PPR_At4g14850-like_plant"/>
</dbReference>
<organism evidence="4 6">
    <name type="scientific">Cannabis sativa</name>
    <name type="common">Hemp</name>
    <name type="synonym">Marijuana</name>
    <dbReference type="NCBI Taxonomy" id="3483"/>
    <lineage>
        <taxon>Eukaryota</taxon>
        <taxon>Viridiplantae</taxon>
        <taxon>Streptophyta</taxon>
        <taxon>Embryophyta</taxon>
        <taxon>Tracheophyta</taxon>
        <taxon>Spermatophyta</taxon>
        <taxon>Magnoliopsida</taxon>
        <taxon>eudicotyledons</taxon>
        <taxon>Gunneridae</taxon>
        <taxon>Pentapetalae</taxon>
        <taxon>rosids</taxon>
        <taxon>fabids</taxon>
        <taxon>Rosales</taxon>
        <taxon>Cannabaceae</taxon>
        <taxon>Cannabis</taxon>
    </lineage>
</organism>
<evidence type="ECO:0000313" key="6">
    <source>
        <dbReference type="Proteomes" id="UP000525078"/>
    </source>
</evidence>
<dbReference type="GO" id="GO:0009451">
    <property type="term" value="P:RNA modification"/>
    <property type="evidence" value="ECO:0007669"/>
    <property type="project" value="InterPro"/>
</dbReference>
<dbReference type="Proteomes" id="UP000583929">
    <property type="component" value="Unassembled WGS sequence"/>
</dbReference>
<dbReference type="FunFam" id="1.25.40.10:FF:000343">
    <property type="entry name" value="Pentatricopeptide repeat-containing protein At3g58590"/>
    <property type="match status" value="1"/>
</dbReference>
<dbReference type="PANTHER" id="PTHR47926">
    <property type="entry name" value="PENTATRICOPEPTIDE REPEAT-CONTAINING PROTEIN"/>
    <property type="match status" value="1"/>
</dbReference>
<dbReference type="Pfam" id="PF20430">
    <property type="entry name" value="Eplus_motif"/>
    <property type="match status" value="1"/>
</dbReference>
<comment type="similarity">
    <text evidence="1">Belongs to the PPR family. PCMP-H subfamily.</text>
</comment>
<evidence type="ECO:0008006" key="8">
    <source>
        <dbReference type="Google" id="ProtNLM"/>
    </source>
</evidence>
<proteinExistence type="inferred from homology"/>
<dbReference type="InterPro" id="IPR011990">
    <property type="entry name" value="TPR-like_helical_dom_sf"/>
</dbReference>
<feature type="repeat" description="PPR" evidence="3">
    <location>
        <begin position="501"/>
        <end position="531"/>
    </location>
</feature>
<dbReference type="PROSITE" id="PS51375">
    <property type="entry name" value="PPR"/>
    <property type="match status" value="5"/>
</dbReference>
<evidence type="ECO:0000313" key="7">
    <source>
        <dbReference type="Proteomes" id="UP000583929"/>
    </source>
</evidence>
<sequence>MVTVCSTSALWVPAITVPQQPFPPLKSRIPSCSSRLFSSNKVINGKTLKVEEVKDCETLLINDWPQLIQSSIGSKNLYLGRTIHGFLVKKGNQNDTFEGNNLVNMYSKLKRLDDAQRVFDEMSVRNIITWTSLMKGYSEGGDTESVFRIANDMFCSGEKFNEHTCSVILQACNSPEGRKNGEQVHCFAIKSGLDGNVTVGTSLISMYSKGGCLSDAEKVFNGIDNKDVRCLNYMILEYGKLGCGEKAMWVFIHLLSSGLVPSEYTYANIISACSGDIGANEGKQLHGLSVKYGVVGESPIGNALITMYGKHGMVEEFERMFVTMDDRNLISWTAILTAHLRNGNADKALDVFSETLALGLACDSVSLSIMLDGCSEWRSLEFGAQIHGLVIKFGYLSDVKIGTALTDMYTKCGDLQSAKKLFSKLSNRTTALFNAILVGFMESYEDDEVNPMVLFSQLRFEGLQPDFVTFSRLLSLSADQASLLVGKSLHAYTIKTGYEADLTVSNALITMYAKCGSIEEAHKTFSRMKSMDSISWNAIISAYALHGHGKRAVFLFEDMKREGFYPDQITTLAILQACSYSGLLETGLSLFSEMEPKYGIRPVVEHFACMVDLLGRAGRFPEAVDFIKSSPFTDSTLLWRTLVNVCKLHGEMEFGMLASKCLLDLKPEEAGSYILVSNMFAGGGMLDEAADVRTVMNDLKLSKEPGCSWIEVHDKVHYFAASDMNHPKSKEIYAELDLLRDEMQRHQSSSDFQPIL</sequence>
<dbReference type="Pfam" id="PF01535">
    <property type="entry name" value="PPR"/>
    <property type="match status" value="3"/>
</dbReference>
<reference evidence="6 7" key="1">
    <citation type="journal article" date="2020" name="bioRxiv">
        <title>Sequence and annotation of 42 cannabis genomes reveals extensive copy number variation in cannabinoid synthesis and pathogen resistance genes.</title>
        <authorList>
            <person name="Mckernan K.J."/>
            <person name="Helbert Y."/>
            <person name="Kane L.T."/>
            <person name="Ebling H."/>
            <person name="Zhang L."/>
            <person name="Liu B."/>
            <person name="Eaton Z."/>
            <person name="Mclaughlin S."/>
            <person name="Kingan S."/>
            <person name="Baybayan P."/>
            <person name="Concepcion G."/>
            <person name="Jordan M."/>
            <person name="Riva A."/>
            <person name="Barbazuk W."/>
            <person name="Harkins T."/>
        </authorList>
    </citation>
    <scope>NUCLEOTIDE SEQUENCE [LARGE SCALE GENOMIC DNA]</scope>
    <source>
        <strain evidence="6 7">cv. Jamaican Lion 4</strain>
        <strain evidence="5">Father</strain>
        <strain evidence="4">Mother</strain>
        <tissue evidence="4">Leaf</tissue>
    </source>
</reference>
<dbReference type="Pfam" id="PF20431">
    <property type="entry name" value="E_motif"/>
    <property type="match status" value="1"/>
</dbReference>
<dbReference type="Pfam" id="PF13041">
    <property type="entry name" value="PPR_2"/>
    <property type="match status" value="3"/>
</dbReference>
<dbReference type="FunFam" id="1.25.40.10:FF:000381">
    <property type="entry name" value="Pentatricopeptide repeat-containing protein"/>
    <property type="match status" value="1"/>
</dbReference>
<evidence type="ECO:0000256" key="1">
    <source>
        <dbReference type="ARBA" id="ARBA00006643"/>
    </source>
</evidence>